<proteinExistence type="predicted"/>
<dbReference type="PANTHER" id="PTHR46432">
    <property type="entry name" value="F-BOX ONLY PROTEIN 42"/>
    <property type="match status" value="1"/>
</dbReference>
<dbReference type="eggNOG" id="KOG0379">
    <property type="taxonomic scope" value="Eukaryota"/>
</dbReference>
<dbReference type="InterPro" id="IPR052821">
    <property type="entry name" value="F-box_only_SRC"/>
</dbReference>
<dbReference type="InterPro" id="IPR015915">
    <property type="entry name" value="Kelch-typ_b-propeller"/>
</dbReference>
<dbReference type="Gene3D" id="2.120.10.80">
    <property type="entry name" value="Kelch-type beta propeller"/>
    <property type="match status" value="1"/>
</dbReference>
<keyword evidence="5" id="KW-1185">Reference proteome</keyword>
<feature type="transmembrane region" description="Helical" evidence="1">
    <location>
        <begin position="219"/>
        <end position="247"/>
    </location>
</feature>
<dbReference type="InterPro" id="IPR001810">
    <property type="entry name" value="F-box_dom"/>
</dbReference>
<keyword evidence="1" id="KW-0812">Transmembrane</keyword>
<accession>T1FZU5</accession>
<evidence type="ECO:0000313" key="3">
    <source>
        <dbReference type="EMBL" id="ESN92583.1"/>
    </source>
</evidence>
<dbReference type="EnsemblMetazoa" id="HelroT69391">
    <property type="protein sequence ID" value="HelroP69391"/>
    <property type="gene ID" value="HelroG69391"/>
</dbReference>
<dbReference type="STRING" id="6412.T1FZU5"/>
<dbReference type="CTD" id="20214343"/>
<dbReference type="InterPro" id="IPR036047">
    <property type="entry name" value="F-box-like_dom_sf"/>
</dbReference>
<name>T1FZU5_HELRO</name>
<keyword evidence="1" id="KW-1133">Transmembrane helix</keyword>
<dbReference type="RefSeq" id="XP_009028820.1">
    <property type="nucleotide sequence ID" value="XM_009030572.1"/>
</dbReference>
<evidence type="ECO:0000256" key="1">
    <source>
        <dbReference type="SAM" id="Phobius"/>
    </source>
</evidence>
<protein>
    <recommendedName>
        <fullName evidence="2">F-box domain-containing protein</fullName>
    </recommendedName>
</protein>
<evidence type="ECO:0000313" key="4">
    <source>
        <dbReference type="EnsemblMetazoa" id="HelroP69391"/>
    </source>
</evidence>
<sequence>MENLKDNSEKSLLSLPNEILEQIFFNLSPYSDLPNLRLVCHRLAEVATCCLTTNKRHFMTAIENGELVWSYLRVRSKNSSISPRFLHSAIYHKKDKAVYVFGGCSALTTCFNDTWKFDLVRNNWERLRLSGTYPQPKSWSTLILYNGKFVLYGGCSYSLHTISEYSVYFPGLYTLDPVERTWEVVKTNNEPNGRAGHQATIVKDRMVVSFGVQDYNIRFFFVCVCMCVFVCLCVCFCVCMCVCPFACC</sequence>
<dbReference type="EMBL" id="KB097639">
    <property type="protein sequence ID" value="ESN92583.1"/>
    <property type="molecule type" value="Genomic_DNA"/>
</dbReference>
<reference evidence="4" key="3">
    <citation type="submission" date="2015-06" db="UniProtKB">
        <authorList>
            <consortium name="EnsemblMetazoa"/>
        </authorList>
    </citation>
    <scope>IDENTIFICATION</scope>
</reference>
<dbReference type="EMBL" id="AMQM01001745">
    <property type="status" value="NOT_ANNOTATED_CDS"/>
    <property type="molecule type" value="Genomic_DNA"/>
</dbReference>
<reference evidence="3 5" key="2">
    <citation type="journal article" date="2013" name="Nature">
        <title>Insights into bilaterian evolution from three spiralian genomes.</title>
        <authorList>
            <person name="Simakov O."/>
            <person name="Marletaz F."/>
            <person name="Cho S.J."/>
            <person name="Edsinger-Gonzales E."/>
            <person name="Havlak P."/>
            <person name="Hellsten U."/>
            <person name="Kuo D.H."/>
            <person name="Larsson T."/>
            <person name="Lv J."/>
            <person name="Arendt D."/>
            <person name="Savage R."/>
            <person name="Osoegawa K."/>
            <person name="de Jong P."/>
            <person name="Grimwood J."/>
            <person name="Chapman J.A."/>
            <person name="Shapiro H."/>
            <person name="Aerts A."/>
            <person name="Otillar R.P."/>
            <person name="Terry A.Y."/>
            <person name="Boore J.L."/>
            <person name="Grigoriev I.V."/>
            <person name="Lindberg D.R."/>
            <person name="Seaver E.C."/>
            <person name="Weisblat D.A."/>
            <person name="Putnam N.H."/>
            <person name="Rokhsar D.S."/>
        </authorList>
    </citation>
    <scope>NUCLEOTIDE SEQUENCE</scope>
</reference>
<dbReference type="OrthoDB" id="9973021at2759"/>
<dbReference type="SUPFAM" id="SSF81383">
    <property type="entry name" value="F-box domain"/>
    <property type="match status" value="1"/>
</dbReference>
<dbReference type="Pfam" id="PF24681">
    <property type="entry name" value="Kelch_KLHDC2_KLHL20_DRC7"/>
    <property type="match status" value="1"/>
</dbReference>
<dbReference type="Proteomes" id="UP000015101">
    <property type="component" value="Unassembled WGS sequence"/>
</dbReference>
<dbReference type="PROSITE" id="PS50181">
    <property type="entry name" value="FBOX"/>
    <property type="match status" value="1"/>
</dbReference>
<dbReference type="SMART" id="SM00256">
    <property type="entry name" value="FBOX"/>
    <property type="match status" value="1"/>
</dbReference>
<dbReference type="SUPFAM" id="SSF117281">
    <property type="entry name" value="Kelch motif"/>
    <property type="match status" value="1"/>
</dbReference>
<dbReference type="KEGG" id="hro:HELRODRAFT_69391"/>
<evidence type="ECO:0000313" key="5">
    <source>
        <dbReference type="Proteomes" id="UP000015101"/>
    </source>
</evidence>
<dbReference type="InParanoid" id="T1FZU5"/>
<dbReference type="AlphaFoldDB" id="T1FZU5"/>
<keyword evidence="1" id="KW-0472">Membrane</keyword>
<dbReference type="GeneID" id="20214343"/>
<dbReference type="Pfam" id="PF12937">
    <property type="entry name" value="F-box-like"/>
    <property type="match status" value="1"/>
</dbReference>
<feature type="domain" description="F-box" evidence="2">
    <location>
        <begin position="9"/>
        <end position="61"/>
    </location>
</feature>
<dbReference type="PANTHER" id="PTHR46432:SF1">
    <property type="entry name" value="F-BOX ONLY PROTEIN 42"/>
    <property type="match status" value="1"/>
</dbReference>
<dbReference type="HOGENOM" id="CLU_1121151_0_0_1"/>
<dbReference type="OMA" id="CEISKRY"/>
<gene>
    <name evidence="4" type="primary">20214343</name>
    <name evidence="3" type="ORF">HELRODRAFT_69391</name>
</gene>
<evidence type="ECO:0000259" key="2">
    <source>
        <dbReference type="PROSITE" id="PS50181"/>
    </source>
</evidence>
<dbReference type="Gene3D" id="1.20.1280.50">
    <property type="match status" value="1"/>
</dbReference>
<reference evidence="5" key="1">
    <citation type="submission" date="2012-12" db="EMBL/GenBank/DDBJ databases">
        <authorList>
            <person name="Hellsten U."/>
            <person name="Grimwood J."/>
            <person name="Chapman J.A."/>
            <person name="Shapiro H."/>
            <person name="Aerts A."/>
            <person name="Otillar R.P."/>
            <person name="Terry A.Y."/>
            <person name="Boore J.L."/>
            <person name="Simakov O."/>
            <person name="Marletaz F."/>
            <person name="Cho S.-J."/>
            <person name="Edsinger-Gonzales E."/>
            <person name="Havlak P."/>
            <person name="Kuo D.-H."/>
            <person name="Larsson T."/>
            <person name="Lv J."/>
            <person name="Arendt D."/>
            <person name="Savage R."/>
            <person name="Osoegawa K."/>
            <person name="de Jong P."/>
            <person name="Lindberg D.R."/>
            <person name="Seaver E.C."/>
            <person name="Weisblat D.A."/>
            <person name="Putnam N.H."/>
            <person name="Grigoriev I.V."/>
            <person name="Rokhsar D.S."/>
        </authorList>
    </citation>
    <scope>NUCLEOTIDE SEQUENCE</scope>
</reference>
<organism evidence="4 5">
    <name type="scientific">Helobdella robusta</name>
    <name type="common">Californian leech</name>
    <dbReference type="NCBI Taxonomy" id="6412"/>
    <lineage>
        <taxon>Eukaryota</taxon>
        <taxon>Metazoa</taxon>
        <taxon>Spiralia</taxon>
        <taxon>Lophotrochozoa</taxon>
        <taxon>Annelida</taxon>
        <taxon>Clitellata</taxon>
        <taxon>Hirudinea</taxon>
        <taxon>Rhynchobdellida</taxon>
        <taxon>Glossiphoniidae</taxon>
        <taxon>Helobdella</taxon>
    </lineage>
</organism>